<name>A0A840SE35_9SPIR</name>
<feature type="region of interest" description="Disordered" evidence="1">
    <location>
        <begin position="203"/>
        <end position="257"/>
    </location>
</feature>
<evidence type="ECO:0000313" key="5">
    <source>
        <dbReference type="Proteomes" id="UP000593591"/>
    </source>
</evidence>
<sequence length="257" mass="27198">MDVQLQELIDKIKKDGVASAESSAQKIIEEAEKKAASIVKEAEAKADGIIKAAKSETERMEKASEDAITQAGRNLIISFRDGINRELSALVSAETAKVYDKDLLKKLIPETVKAWAANPDTNELSVLLPSKELKALETGLRTALKSQISKGLEIKGDSSLSSGFRIGTKNGSAFYDFSADEVAGLFSAYLNPKTTELMKNAASSISGTSVPAEEKEDSVKAAAEKKPAAKKAPAKAPAKAASKKTGAAKKASAKEKK</sequence>
<organism evidence="2 4">
    <name type="scientific">Treponema rectale</name>
    <dbReference type="NCBI Taxonomy" id="744512"/>
    <lineage>
        <taxon>Bacteria</taxon>
        <taxon>Pseudomonadati</taxon>
        <taxon>Spirochaetota</taxon>
        <taxon>Spirochaetia</taxon>
        <taxon>Spirochaetales</taxon>
        <taxon>Treponemataceae</taxon>
        <taxon>Treponema</taxon>
    </lineage>
</organism>
<evidence type="ECO:0000256" key="1">
    <source>
        <dbReference type="SAM" id="MobiDB-lite"/>
    </source>
</evidence>
<evidence type="ECO:0000313" key="3">
    <source>
        <dbReference type="EMBL" id="QOS39862.1"/>
    </source>
</evidence>
<gene>
    <name evidence="3" type="ORF">DYE49_05100</name>
    <name evidence="2" type="ORF">HNP77_000792</name>
</gene>
<dbReference type="Proteomes" id="UP000593591">
    <property type="component" value="Chromosome"/>
</dbReference>
<dbReference type="EMBL" id="JACHFR010000001">
    <property type="protein sequence ID" value="MBB5218448.1"/>
    <property type="molecule type" value="Genomic_DNA"/>
</dbReference>
<dbReference type="AlphaFoldDB" id="A0A840SE35"/>
<protein>
    <submittedName>
        <fullName evidence="3">V-type ATP synthase subunit E</fullName>
    </submittedName>
    <submittedName>
        <fullName evidence="2">V/A-type H+-transporting ATPase subunit E</fullName>
    </submittedName>
</protein>
<accession>A0A840SE35</accession>
<evidence type="ECO:0000313" key="2">
    <source>
        <dbReference type="EMBL" id="MBB5218448.1"/>
    </source>
</evidence>
<dbReference type="Gene3D" id="1.20.5.2950">
    <property type="match status" value="1"/>
</dbReference>
<dbReference type="Proteomes" id="UP000578697">
    <property type="component" value="Unassembled WGS sequence"/>
</dbReference>
<reference evidence="2 4" key="2">
    <citation type="submission" date="2020-08" db="EMBL/GenBank/DDBJ databases">
        <title>Genomic Encyclopedia of Type Strains, Phase IV (KMG-IV): sequencing the most valuable type-strain genomes for metagenomic binning, comparative biology and taxonomic classification.</title>
        <authorList>
            <person name="Goeker M."/>
        </authorList>
    </citation>
    <scope>NUCLEOTIDE SEQUENCE [LARGE SCALE GENOMIC DNA]</scope>
    <source>
        <strain evidence="2 4">DSM 103679</strain>
    </source>
</reference>
<dbReference type="KEGG" id="trc:DYE49_05100"/>
<evidence type="ECO:0000313" key="4">
    <source>
        <dbReference type="Proteomes" id="UP000578697"/>
    </source>
</evidence>
<proteinExistence type="predicted"/>
<feature type="compositionally biased region" description="Basic and acidic residues" evidence="1">
    <location>
        <begin position="217"/>
        <end position="227"/>
    </location>
</feature>
<feature type="compositionally biased region" description="Low complexity" evidence="1">
    <location>
        <begin position="234"/>
        <end position="250"/>
    </location>
</feature>
<keyword evidence="4" id="KW-1185">Reference proteome</keyword>
<dbReference type="EMBL" id="CP031517">
    <property type="protein sequence ID" value="QOS39862.1"/>
    <property type="molecule type" value="Genomic_DNA"/>
</dbReference>
<reference evidence="3 5" key="1">
    <citation type="submission" date="2018-08" db="EMBL/GenBank/DDBJ databases">
        <title>The first complete genome of Treponema rectale (CHPAT), a commensal spirochete of the bovine rectum.</title>
        <authorList>
            <person name="Staton G.J."/>
            <person name="Clegg S.R."/>
            <person name="Carter S.D."/>
            <person name="Radford A.D."/>
            <person name="Darby A."/>
            <person name="Hall N."/>
            <person name="Birtles R.J."/>
            <person name="Evans N.J."/>
        </authorList>
    </citation>
    <scope>NUCLEOTIDE SEQUENCE [LARGE SCALE GENOMIC DNA]</scope>
    <source>
        <strain evidence="3 5">CHPA</strain>
    </source>
</reference>